<sequence length="391" mass="44598">MATDASFFTEIPSASPGHWQLLQWQRRLKRAAQECDETLLIRCKQQAIEEEQMRQQVSQSSLPKRIAHATKSLISSFTGTSKFANGANEFLKTIQFGGALRRYTFLDPVIRQLFTGKSIRYHASQEDKFYRLNIRPMSYAERGVEAKVGFSCQDFSEPEKGFYIACMLRLSESTDIFDVITKCVQAISPHFKFTVEGIRRGLIQLPTHDFFCDSPYSESEFWKSIGFTAVHGGRRRSQNSELPVLKLGVLLVPHESAEDIEPTVQSYALEVIDGKKQGKIHVNADLQELGDKLLLRAMEYLHQNSESKMYQMSLKSRHGTAHVCVEKATTEIQTAGMVRSEATRRAQNTREITLQQDRERWKWLSDDLLTLWVVCGSDKLQGSIMDTRNLA</sequence>
<dbReference type="PANTHER" id="PTHR33377:SF97">
    <property type="entry name" value="WW DOMAIN-CONTAINING PROTEIN"/>
    <property type="match status" value="1"/>
</dbReference>
<protein>
    <submittedName>
        <fullName evidence="1">Uncharacterized protein</fullName>
    </submittedName>
</protein>
<reference evidence="2" key="2">
    <citation type="journal article" date="2018" name="Plant J.">
        <title>The Sorghum bicolor reference genome: improved assembly, gene annotations, a transcriptome atlas, and signatures of genome organization.</title>
        <authorList>
            <person name="McCormick R.F."/>
            <person name="Truong S.K."/>
            <person name="Sreedasyam A."/>
            <person name="Jenkins J."/>
            <person name="Shu S."/>
            <person name="Sims D."/>
            <person name="Kennedy M."/>
            <person name="Amirebrahimi M."/>
            <person name="Weers B.D."/>
            <person name="McKinley B."/>
            <person name="Mattison A."/>
            <person name="Morishige D.T."/>
            <person name="Grimwood J."/>
            <person name="Schmutz J."/>
            <person name="Mullet J.E."/>
        </authorList>
    </citation>
    <scope>NUCLEOTIDE SEQUENCE [LARGE SCALE GENOMIC DNA]</scope>
    <source>
        <strain evidence="2">cv. BTx623</strain>
    </source>
</reference>
<dbReference type="Proteomes" id="UP000000768">
    <property type="component" value="Chromosome 2"/>
</dbReference>
<dbReference type="OMA" id="YHASQED"/>
<reference evidence="1 2" key="1">
    <citation type="journal article" date="2009" name="Nature">
        <title>The Sorghum bicolor genome and the diversification of grasses.</title>
        <authorList>
            <person name="Paterson A.H."/>
            <person name="Bowers J.E."/>
            <person name="Bruggmann R."/>
            <person name="Dubchak I."/>
            <person name="Grimwood J."/>
            <person name="Gundlach H."/>
            <person name="Haberer G."/>
            <person name="Hellsten U."/>
            <person name="Mitros T."/>
            <person name="Poliakov A."/>
            <person name="Schmutz J."/>
            <person name="Spannagl M."/>
            <person name="Tang H."/>
            <person name="Wang X."/>
            <person name="Wicker T."/>
            <person name="Bharti A.K."/>
            <person name="Chapman J."/>
            <person name="Feltus F.A."/>
            <person name="Gowik U."/>
            <person name="Grigoriev I.V."/>
            <person name="Lyons E."/>
            <person name="Maher C.A."/>
            <person name="Martis M."/>
            <person name="Narechania A."/>
            <person name="Otillar R.P."/>
            <person name="Penning B.W."/>
            <person name="Salamov A.A."/>
            <person name="Wang Y."/>
            <person name="Zhang L."/>
            <person name="Carpita N.C."/>
            <person name="Freeling M."/>
            <person name="Gingle A.R."/>
            <person name="Hash C.T."/>
            <person name="Keller B."/>
            <person name="Klein P."/>
            <person name="Kresovich S."/>
            <person name="McCann M.C."/>
            <person name="Ming R."/>
            <person name="Peterson D.G."/>
            <person name="Mehboob-ur-Rahman"/>
            <person name="Ware D."/>
            <person name="Westhoff P."/>
            <person name="Mayer K.F."/>
            <person name="Messing J."/>
            <person name="Rokhsar D.S."/>
        </authorList>
    </citation>
    <scope>NUCLEOTIDE SEQUENCE [LARGE SCALE GENOMIC DNA]</scope>
    <source>
        <strain evidence="2">cv. BTx623</strain>
    </source>
</reference>
<dbReference type="AlphaFoldDB" id="A0A1W0W369"/>
<dbReference type="Pfam" id="PF08224">
    <property type="entry name" value="DUF1719"/>
    <property type="match status" value="1"/>
</dbReference>
<evidence type="ECO:0000313" key="2">
    <source>
        <dbReference type="Proteomes" id="UP000000768"/>
    </source>
</evidence>
<evidence type="ECO:0000313" key="1">
    <source>
        <dbReference type="EMBL" id="OQU88801.1"/>
    </source>
</evidence>
<name>A0A1W0W369_SORBI</name>
<dbReference type="InParanoid" id="A0A1W0W369"/>
<dbReference type="PANTHER" id="PTHR33377">
    <property type="entry name" value="OS10G0134700 PROTEIN-RELATED"/>
    <property type="match status" value="1"/>
</dbReference>
<accession>A0A1W0W369</accession>
<dbReference type="Gramene" id="OQU88801">
    <property type="protein sequence ID" value="OQU88801"/>
    <property type="gene ID" value="SORBI_3002G098450"/>
</dbReference>
<dbReference type="SMART" id="SM01157">
    <property type="entry name" value="DUF1719"/>
    <property type="match status" value="1"/>
</dbReference>
<keyword evidence="2" id="KW-1185">Reference proteome</keyword>
<gene>
    <name evidence="1" type="ORF">SORBI_3002G098450</name>
</gene>
<dbReference type="EMBL" id="CM000761">
    <property type="protein sequence ID" value="OQU88801.1"/>
    <property type="molecule type" value="Genomic_DNA"/>
</dbReference>
<proteinExistence type="predicted"/>
<organism evidence="1 2">
    <name type="scientific">Sorghum bicolor</name>
    <name type="common">Sorghum</name>
    <name type="synonym">Sorghum vulgare</name>
    <dbReference type="NCBI Taxonomy" id="4558"/>
    <lineage>
        <taxon>Eukaryota</taxon>
        <taxon>Viridiplantae</taxon>
        <taxon>Streptophyta</taxon>
        <taxon>Embryophyta</taxon>
        <taxon>Tracheophyta</taxon>
        <taxon>Spermatophyta</taxon>
        <taxon>Magnoliopsida</taxon>
        <taxon>Liliopsida</taxon>
        <taxon>Poales</taxon>
        <taxon>Poaceae</taxon>
        <taxon>PACMAD clade</taxon>
        <taxon>Panicoideae</taxon>
        <taxon>Andropogonodae</taxon>
        <taxon>Andropogoneae</taxon>
        <taxon>Sorghinae</taxon>
        <taxon>Sorghum</taxon>
    </lineage>
</organism>
<dbReference type="InterPro" id="IPR013181">
    <property type="entry name" value="DUF1719"/>
</dbReference>